<feature type="domain" description="4Fe-4S ferredoxin-type" evidence="8">
    <location>
        <begin position="593"/>
        <end position="622"/>
    </location>
</feature>
<dbReference type="InterPro" id="IPR016164">
    <property type="entry name" value="FAD-linked_Oxase-like_C"/>
</dbReference>
<dbReference type="InterPro" id="IPR006094">
    <property type="entry name" value="Oxid_FAD_bind_N"/>
</dbReference>
<evidence type="ECO:0000256" key="7">
    <source>
        <dbReference type="ARBA" id="ARBA00023014"/>
    </source>
</evidence>
<dbReference type="RefSeq" id="WP_076820210.1">
    <property type="nucleotide sequence ID" value="NZ_MOMC01000058.1"/>
</dbReference>
<dbReference type="Gene3D" id="3.30.70.2740">
    <property type="match status" value="1"/>
</dbReference>
<proteinExistence type="predicted"/>
<dbReference type="InterPro" id="IPR016171">
    <property type="entry name" value="Vanillyl_alc_oxidase_C-sub2"/>
</dbReference>
<dbReference type="InterPro" id="IPR036318">
    <property type="entry name" value="FAD-bd_PCMH-like_sf"/>
</dbReference>
<evidence type="ECO:0000256" key="1">
    <source>
        <dbReference type="ARBA" id="ARBA00001974"/>
    </source>
</evidence>
<keyword evidence="2" id="KW-0285">Flavoprotein</keyword>
<dbReference type="PANTHER" id="PTHR11748">
    <property type="entry name" value="D-LACTATE DEHYDROGENASE"/>
    <property type="match status" value="1"/>
</dbReference>
<sequence>MSDPRELTGALARAGLREVDASARRRAEYSSDASNYRVMPAAVVFPRDGDEVAAALAVAREAGVPLTARGGGTSIAGNAIGSGIVLDFSRHMNQVLAVDPEGGTARVQPGAILDDVTAAAAAHGLRFGPDPSTHSRATIGGAIGNNACGSRAMRYGRTADNVVTLDLLTADGDRLTARAFGREGLSAAGAIGKNLEQVVSANLGLIRTEFGRFTRQVSGYSLEHLLPENGADLARFLVGTEGTLGVVVEATVRLVETPAAVALAVLGYEDMPTAAEAVGAVRPHAPVALEGMDARLVEVVRSRRGPAAVPDLPRGGGWLFVETAGATQAEAVEAARRLAADAGCLESAVVTGPAARALWRIREDGAGLGGRTPAGAPAWPGWEDAAVPPERLGAYLREFAALLAEHRLDGLMYGHFGDGCVHARIDFPFAYGQDPKPFREFMVAGARLVARHGGSVSGEHGDGRARSELLGHMYSPSAIATFGAVKHAFDPGNVLNPGVLVDPRPLDADLRVPLARPLRRGLAFAYSEDGGDLTTALHRCVGMGRCRADNTAAGGVMCPSFLATRDEKDSTRGRARVLQEVANGTLIGGFRAKEVEESLDLCLSCRGCATDCPTGVDMATYKAEALYQKYRHRPRPASHYSLGWLPRAARAAARAPRLANATLRRPALARLAKGLGGIDQRRDLPEFAAQTFRQWFARRPAPGAAVAAGAVATGVVGAADVADATGAGGDGGAEGAGGRGPVVLWVDTFTEHFSPEVGQAAVRVLESAGYEVRMPEGPACCGLTWISTGQLDTARRQLRRTLDALAPALDAGIPVIGLEPSCTAVLRRDVVELLPDDPRAARVAAATRTLAELLSATAGWAPPRLDGVRAVAQPHCHHHAVLGWDPDAALLAAAGAEVKAVGGCCGLAGNFGVEKGHYEVSVAVAETALLPAVRAAEPGGVVLADGFSCRTQLAQLAGVHGLHLAELLDRAPDADGAVARP</sequence>
<gene>
    <name evidence="10" type="ORF">BL253_27140</name>
</gene>
<keyword evidence="4" id="KW-0274">FAD</keyword>
<dbReference type="STRING" id="1834516.BL253_27140"/>
<dbReference type="InterPro" id="IPR016169">
    <property type="entry name" value="FAD-bd_PCMH_sub2"/>
</dbReference>
<reference evidence="11" key="1">
    <citation type="submission" date="2016-10" db="EMBL/GenBank/DDBJ databases">
        <title>Frankia sp. NRRL B-16386 Genome sequencing.</title>
        <authorList>
            <person name="Ghodhbane-Gtari F."/>
            <person name="Swanson E."/>
            <person name="Gueddou A."/>
            <person name="Hezbri K."/>
            <person name="Ktari K."/>
            <person name="Nouioui I."/>
            <person name="Morris K."/>
            <person name="Simpson S."/>
            <person name="Abebe-Akele F."/>
            <person name="Thomas K."/>
            <person name="Gtari M."/>
            <person name="Tisa L.S."/>
        </authorList>
    </citation>
    <scope>NUCLEOTIDE SEQUENCE [LARGE SCALE GENOMIC DNA]</scope>
    <source>
        <strain evidence="11">NRRL B-16386</strain>
    </source>
</reference>
<dbReference type="GO" id="GO:0004458">
    <property type="term" value="F:D-lactate dehydrogenase (cytochrome) activity"/>
    <property type="evidence" value="ECO:0007669"/>
    <property type="project" value="TreeGrafter"/>
</dbReference>
<dbReference type="InterPro" id="IPR017900">
    <property type="entry name" value="4Fe4S_Fe_S_CS"/>
</dbReference>
<keyword evidence="6" id="KW-0408">Iron</keyword>
<dbReference type="PROSITE" id="PS51379">
    <property type="entry name" value="4FE4S_FER_2"/>
    <property type="match status" value="1"/>
</dbReference>
<dbReference type="SUPFAM" id="SSF55103">
    <property type="entry name" value="FAD-linked oxidases, C-terminal domain"/>
    <property type="match status" value="1"/>
</dbReference>
<feature type="domain" description="FAD-binding PCMH-type" evidence="9">
    <location>
        <begin position="36"/>
        <end position="257"/>
    </location>
</feature>
<evidence type="ECO:0000256" key="3">
    <source>
        <dbReference type="ARBA" id="ARBA00022723"/>
    </source>
</evidence>
<dbReference type="PROSITE" id="PS00198">
    <property type="entry name" value="4FE4S_FER_1"/>
    <property type="match status" value="1"/>
</dbReference>
<keyword evidence="5" id="KW-0560">Oxidoreductase</keyword>
<dbReference type="AlphaFoldDB" id="A0A1V2I4H3"/>
<accession>A0A1V2I4H3</accession>
<evidence type="ECO:0000256" key="5">
    <source>
        <dbReference type="ARBA" id="ARBA00023002"/>
    </source>
</evidence>
<evidence type="ECO:0000259" key="9">
    <source>
        <dbReference type="PROSITE" id="PS51387"/>
    </source>
</evidence>
<dbReference type="EMBL" id="MOMC01000058">
    <property type="protein sequence ID" value="ONH25678.1"/>
    <property type="molecule type" value="Genomic_DNA"/>
</dbReference>
<dbReference type="OrthoDB" id="9770306at2"/>
<dbReference type="Pfam" id="PF02913">
    <property type="entry name" value="FAD-oxidase_C"/>
    <property type="match status" value="1"/>
</dbReference>
<comment type="cofactor">
    <cofactor evidence="1">
        <name>FAD</name>
        <dbReference type="ChEBI" id="CHEBI:57692"/>
    </cofactor>
</comment>
<evidence type="ECO:0000256" key="6">
    <source>
        <dbReference type="ARBA" id="ARBA00023004"/>
    </source>
</evidence>
<dbReference type="InterPro" id="IPR017896">
    <property type="entry name" value="4Fe4S_Fe-S-bd"/>
</dbReference>
<dbReference type="InterPro" id="IPR016166">
    <property type="entry name" value="FAD-bd_PCMH"/>
</dbReference>
<organism evidence="10 11">
    <name type="scientific">Pseudofrankia asymbiotica</name>
    <dbReference type="NCBI Taxonomy" id="1834516"/>
    <lineage>
        <taxon>Bacteria</taxon>
        <taxon>Bacillati</taxon>
        <taxon>Actinomycetota</taxon>
        <taxon>Actinomycetes</taxon>
        <taxon>Frankiales</taxon>
        <taxon>Frankiaceae</taxon>
        <taxon>Pseudofrankia</taxon>
    </lineage>
</organism>
<dbReference type="GO" id="GO:0046872">
    <property type="term" value="F:metal ion binding"/>
    <property type="evidence" value="ECO:0007669"/>
    <property type="project" value="UniProtKB-KW"/>
</dbReference>
<dbReference type="Gene3D" id="1.10.45.10">
    <property type="entry name" value="Vanillyl-alcohol Oxidase, Chain A, domain 4"/>
    <property type="match status" value="1"/>
</dbReference>
<name>A0A1V2I4H3_9ACTN</name>
<dbReference type="Pfam" id="PF01565">
    <property type="entry name" value="FAD_binding_4"/>
    <property type="match status" value="1"/>
</dbReference>
<evidence type="ECO:0000259" key="8">
    <source>
        <dbReference type="PROSITE" id="PS51379"/>
    </source>
</evidence>
<dbReference type="InterPro" id="IPR004017">
    <property type="entry name" value="Cys_rich_dom"/>
</dbReference>
<dbReference type="Gene3D" id="3.30.465.10">
    <property type="match status" value="1"/>
</dbReference>
<dbReference type="GO" id="GO:0008720">
    <property type="term" value="F:D-lactate dehydrogenase (NAD+) activity"/>
    <property type="evidence" value="ECO:0007669"/>
    <property type="project" value="TreeGrafter"/>
</dbReference>
<evidence type="ECO:0000256" key="4">
    <source>
        <dbReference type="ARBA" id="ARBA00022827"/>
    </source>
</evidence>
<dbReference type="GO" id="GO:1903457">
    <property type="term" value="P:lactate catabolic process"/>
    <property type="evidence" value="ECO:0007669"/>
    <property type="project" value="TreeGrafter"/>
</dbReference>
<dbReference type="Pfam" id="PF13183">
    <property type="entry name" value="Fer4_8"/>
    <property type="match status" value="1"/>
</dbReference>
<protein>
    <submittedName>
        <fullName evidence="10">FAD-binding oxidoreductase</fullName>
    </submittedName>
</protein>
<dbReference type="Proteomes" id="UP000188929">
    <property type="component" value="Unassembled WGS sequence"/>
</dbReference>
<comment type="caution">
    <text evidence="10">The sequence shown here is derived from an EMBL/GenBank/DDBJ whole genome shotgun (WGS) entry which is preliminary data.</text>
</comment>
<evidence type="ECO:0000256" key="2">
    <source>
        <dbReference type="ARBA" id="ARBA00022630"/>
    </source>
</evidence>
<keyword evidence="3" id="KW-0479">Metal-binding</keyword>
<dbReference type="GO" id="GO:0071949">
    <property type="term" value="F:FAD binding"/>
    <property type="evidence" value="ECO:0007669"/>
    <property type="project" value="InterPro"/>
</dbReference>
<dbReference type="PROSITE" id="PS51387">
    <property type="entry name" value="FAD_PCMH"/>
    <property type="match status" value="1"/>
</dbReference>
<keyword evidence="11" id="KW-1185">Reference proteome</keyword>
<dbReference type="GO" id="GO:0051536">
    <property type="term" value="F:iron-sulfur cluster binding"/>
    <property type="evidence" value="ECO:0007669"/>
    <property type="project" value="UniProtKB-KW"/>
</dbReference>
<dbReference type="PANTHER" id="PTHR11748:SF119">
    <property type="entry name" value="D-2-HYDROXYGLUTARATE DEHYDROGENASE"/>
    <property type="match status" value="1"/>
</dbReference>
<dbReference type="InterPro" id="IPR004113">
    <property type="entry name" value="FAD-bd_oxidored_4_C"/>
</dbReference>
<evidence type="ECO:0000313" key="10">
    <source>
        <dbReference type="EMBL" id="ONH25678.1"/>
    </source>
</evidence>
<dbReference type="Pfam" id="PF02754">
    <property type="entry name" value="CCG"/>
    <property type="match status" value="1"/>
</dbReference>
<evidence type="ECO:0000313" key="11">
    <source>
        <dbReference type="Proteomes" id="UP000188929"/>
    </source>
</evidence>
<keyword evidence="7" id="KW-0411">Iron-sulfur</keyword>
<dbReference type="SUPFAM" id="SSF56176">
    <property type="entry name" value="FAD-binding/transporter-associated domain-like"/>
    <property type="match status" value="1"/>
</dbReference>
<dbReference type="SUPFAM" id="SSF46548">
    <property type="entry name" value="alpha-helical ferredoxin"/>
    <property type="match status" value="1"/>
</dbReference>